<evidence type="ECO:0000256" key="9">
    <source>
        <dbReference type="PROSITE-ProRule" id="PRU00134"/>
    </source>
</evidence>
<evidence type="ECO:0000256" key="3">
    <source>
        <dbReference type="ARBA" id="ARBA00022771"/>
    </source>
</evidence>
<evidence type="ECO:0000256" key="11">
    <source>
        <dbReference type="SAM" id="MobiDB-lite"/>
    </source>
</evidence>
<feature type="coiled-coil region" evidence="10">
    <location>
        <begin position="113"/>
        <end position="140"/>
    </location>
</feature>
<feature type="region of interest" description="Disordered" evidence="11">
    <location>
        <begin position="547"/>
        <end position="569"/>
    </location>
</feature>
<dbReference type="PROSITE" id="PS50865">
    <property type="entry name" value="ZF_MYND_2"/>
    <property type="match status" value="1"/>
</dbReference>
<reference evidence="14" key="1">
    <citation type="submission" date="2020-11" db="EMBL/GenBank/DDBJ databases">
        <title>Chlorella ohadii genome sequencing and assembly.</title>
        <authorList>
            <person name="Murik O."/>
            <person name="Treves H."/>
            <person name="Kedem I."/>
            <person name="Shotland Y."/>
            <person name="Kaplan A."/>
        </authorList>
    </citation>
    <scope>NUCLEOTIDE SEQUENCE</scope>
    <source>
        <strain evidence="14">1</strain>
    </source>
</reference>
<keyword evidence="8" id="KW-0539">Nucleus</keyword>
<evidence type="ECO:0000313" key="14">
    <source>
        <dbReference type="EMBL" id="KAI7842028.1"/>
    </source>
</evidence>
<evidence type="ECO:0000256" key="6">
    <source>
        <dbReference type="ARBA" id="ARBA00023125"/>
    </source>
</evidence>
<evidence type="ECO:0000256" key="8">
    <source>
        <dbReference type="ARBA" id="ARBA00023242"/>
    </source>
</evidence>
<feature type="compositionally biased region" description="Gly residues" evidence="11">
    <location>
        <begin position="170"/>
        <end position="182"/>
    </location>
</feature>
<evidence type="ECO:0000313" key="15">
    <source>
        <dbReference type="Proteomes" id="UP001205105"/>
    </source>
</evidence>
<organism evidence="14 15">
    <name type="scientific">Chlorella ohadii</name>
    <dbReference type="NCBI Taxonomy" id="2649997"/>
    <lineage>
        <taxon>Eukaryota</taxon>
        <taxon>Viridiplantae</taxon>
        <taxon>Chlorophyta</taxon>
        <taxon>core chlorophytes</taxon>
        <taxon>Trebouxiophyceae</taxon>
        <taxon>Chlorellales</taxon>
        <taxon>Chlorellaceae</taxon>
        <taxon>Chlorella clade</taxon>
        <taxon>Chlorella</taxon>
    </lineage>
</organism>
<protein>
    <recommendedName>
        <fullName evidence="16">MYND-type domain-containing protein</fullName>
    </recommendedName>
</protein>
<dbReference type="InterPro" id="IPR045314">
    <property type="entry name" value="bZIP_plant_GBF1"/>
</dbReference>
<dbReference type="GO" id="GO:0003700">
    <property type="term" value="F:DNA-binding transcription factor activity"/>
    <property type="evidence" value="ECO:0007669"/>
    <property type="project" value="InterPro"/>
</dbReference>
<dbReference type="PANTHER" id="PTHR46324">
    <property type="entry name" value="BASIC LEUCINE ZIPPER 43-RELATED"/>
    <property type="match status" value="1"/>
</dbReference>
<keyword evidence="2" id="KW-0479">Metal-binding</keyword>
<dbReference type="GO" id="GO:0008270">
    <property type="term" value="F:zinc ion binding"/>
    <property type="evidence" value="ECO:0007669"/>
    <property type="project" value="UniProtKB-KW"/>
</dbReference>
<keyword evidence="3 9" id="KW-0863">Zinc-finger</keyword>
<evidence type="ECO:0000256" key="1">
    <source>
        <dbReference type="ARBA" id="ARBA00004123"/>
    </source>
</evidence>
<name>A0AAD5H5V7_9CHLO</name>
<evidence type="ECO:0000259" key="13">
    <source>
        <dbReference type="PROSITE" id="PS50865"/>
    </source>
</evidence>
<accession>A0AAD5H5V7</accession>
<dbReference type="Gene3D" id="1.20.5.170">
    <property type="match status" value="1"/>
</dbReference>
<evidence type="ECO:0000256" key="7">
    <source>
        <dbReference type="ARBA" id="ARBA00023163"/>
    </source>
</evidence>
<comment type="caution">
    <text evidence="14">The sequence shown here is derived from an EMBL/GenBank/DDBJ whole genome shotgun (WGS) entry which is preliminary data.</text>
</comment>
<feature type="compositionally biased region" description="Low complexity" evidence="11">
    <location>
        <begin position="17"/>
        <end position="27"/>
    </location>
</feature>
<feature type="domain" description="BZIP" evidence="12">
    <location>
        <begin position="95"/>
        <end position="146"/>
    </location>
</feature>
<dbReference type="Gene3D" id="6.10.140.2220">
    <property type="match status" value="1"/>
</dbReference>
<dbReference type="SUPFAM" id="SSF144232">
    <property type="entry name" value="HIT/MYND zinc finger-like"/>
    <property type="match status" value="1"/>
</dbReference>
<sequence>MRTSRGRRVTTISYIDGSSPEGSPEAAAADDEWMPRLEAQPCGMASHAAAAADAPAAATQQQGSAAAAAAAAAAVAHPALDWEDAELLAQLSPESQKRERRRIANRDCARRIRQRQTELLAELAASVAELQADNNRLLSTLTEVTRCWRDTTLENCDLRSQLALLQASGGSAGGSRGSGSMGSGSASDLGSPAAGLGGGLSAHPGALAGMSPNISVVVTLRQAFSVPPLPNAAACDALLSTAEGFQSDSKQWAHVRDRQLASEIGQLAQQLAAVAQPTADALAAAATDADRQDECDLLIAYSHAASLAALGCAAAAWSGCWDEWPDARNDLFRVVSAAKVVLVTGRLSLVVQLARAARQRQSGSGAADRADVLQQAITTLAAEDLLDGLRAGVRIALALPLQPPAGMLPAVLASAHAAAAQCMAVTSDGLLRQPAVKALWEQRGSGLEQQATVGAEAAAAAQVTEAARQWLGVLPRVAAVLPCLLAAHAEERADWLDCMAGYYAYPMQLPYLLGSFRTADEVAEWAAACEAGLRLLPLLLSAAAPDGSEAEQQQGTAGSEGGSDSGPACEAEDMAQRFADVVWEVSERRYAAAYNAHLEALQPLLAATAALPSGDCLQSSMRGVLANTVALSPPATCLLDSDRWMTLVCHLLDSLAVTVDMPASDRLLNMGAAVHALWGRPRLAARLAASGGLTAACQHILRLGQADSNAQQNAKVCLIALGRLTADVLDAAHELASDRAEGAAGVPGGSAAPATSRPQHVATAAADEQWGAAVAALEQSCHKLLEMESIEHLPSLAATHVPAVAAAERVAALLLQAWDSPEQQAARRLELAQAAATRSCAYLRCANVGGEGGPFAGQGADSKRCSACRVVRYCGTECSHADWRAGHKHVCKALAAARQAEKEAARER</sequence>
<dbReference type="PROSITE" id="PS50217">
    <property type="entry name" value="BZIP"/>
    <property type="match status" value="1"/>
</dbReference>
<evidence type="ECO:0000256" key="4">
    <source>
        <dbReference type="ARBA" id="ARBA00022833"/>
    </source>
</evidence>
<dbReference type="GO" id="GO:0005634">
    <property type="term" value="C:nucleus"/>
    <property type="evidence" value="ECO:0007669"/>
    <property type="project" value="UniProtKB-SubCell"/>
</dbReference>
<gene>
    <name evidence="14" type="ORF">COHA_004229</name>
</gene>
<keyword evidence="7" id="KW-0804">Transcription</keyword>
<dbReference type="SMART" id="SM00338">
    <property type="entry name" value="BRLZ"/>
    <property type="match status" value="1"/>
</dbReference>
<dbReference type="Pfam" id="PF01753">
    <property type="entry name" value="zf-MYND"/>
    <property type="match status" value="1"/>
</dbReference>
<keyword evidence="10" id="KW-0175">Coiled coil</keyword>
<dbReference type="AlphaFoldDB" id="A0AAD5H5V7"/>
<dbReference type="EMBL" id="JADXDR010000056">
    <property type="protein sequence ID" value="KAI7842028.1"/>
    <property type="molecule type" value="Genomic_DNA"/>
</dbReference>
<dbReference type="InterPro" id="IPR004827">
    <property type="entry name" value="bZIP"/>
</dbReference>
<dbReference type="InterPro" id="IPR046347">
    <property type="entry name" value="bZIP_sf"/>
</dbReference>
<feature type="region of interest" description="Disordered" evidence="11">
    <location>
        <begin position="169"/>
        <end position="190"/>
    </location>
</feature>
<dbReference type="CDD" id="cd14702">
    <property type="entry name" value="bZIP_plant_GBF1"/>
    <property type="match status" value="1"/>
</dbReference>
<dbReference type="PANTHER" id="PTHR46324:SF26">
    <property type="entry name" value="OS02G0728001 PROTEIN"/>
    <property type="match status" value="1"/>
</dbReference>
<dbReference type="SUPFAM" id="SSF57959">
    <property type="entry name" value="Leucine zipper domain"/>
    <property type="match status" value="1"/>
</dbReference>
<dbReference type="InterPro" id="IPR002893">
    <property type="entry name" value="Znf_MYND"/>
</dbReference>
<keyword evidence="5" id="KW-0805">Transcription regulation</keyword>
<keyword evidence="4" id="KW-0862">Zinc</keyword>
<evidence type="ECO:0000256" key="10">
    <source>
        <dbReference type="SAM" id="Coils"/>
    </source>
</evidence>
<feature type="region of interest" description="Disordered" evidence="11">
    <location>
        <begin position="1"/>
        <end position="31"/>
    </location>
</feature>
<dbReference type="Pfam" id="PF00170">
    <property type="entry name" value="bZIP_1"/>
    <property type="match status" value="1"/>
</dbReference>
<evidence type="ECO:0000256" key="2">
    <source>
        <dbReference type="ARBA" id="ARBA00022723"/>
    </source>
</evidence>
<feature type="domain" description="MYND-type" evidence="13">
    <location>
        <begin position="845"/>
        <end position="891"/>
    </location>
</feature>
<evidence type="ECO:0000256" key="5">
    <source>
        <dbReference type="ARBA" id="ARBA00023015"/>
    </source>
</evidence>
<proteinExistence type="predicted"/>
<evidence type="ECO:0000259" key="12">
    <source>
        <dbReference type="PROSITE" id="PS50217"/>
    </source>
</evidence>
<keyword evidence="15" id="KW-1185">Reference proteome</keyword>
<comment type="subcellular location">
    <subcellularLocation>
        <location evidence="1">Nucleus</location>
    </subcellularLocation>
</comment>
<dbReference type="GO" id="GO:0003677">
    <property type="term" value="F:DNA binding"/>
    <property type="evidence" value="ECO:0007669"/>
    <property type="project" value="UniProtKB-KW"/>
</dbReference>
<dbReference type="InterPro" id="IPR044521">
    <property type="entry name" value="AtbZIP8/43"/>
</dbReference>
<keyword evidence="6" id="KW-0238">DNA-binding</keyword>
<dbReference type="Proteomes" id="UP001205105">
    <property type="component" value="Unassembled WGS sequence"/>
</dbReference>
<evidence type="ECO:0008006" key="16">
    <source>
        <dbReference type="Google" id="ProtNLM"/>
    </source>
</evidence>